<dbReference type="PROSITE" id="PS50880">
    <property type="entry name" value="TOPRIM"/>
    <property type="match status" value="1"/>
</dbReference>
<evidence type="ECO:0000313" key="12">
    <source>
        <dbReference type="Proteomes" id="UP000830343"/>
    </source>
</evidence>
<dbReference type="NCBIfam" id="TIGR01056">
    <property type="entry name" value="topB"/>
    <property type="match status" value="1"/>
</dbReference>
<evidence type="ECO:0000313" key="11">
    <source>
        <dbReference type="EMBL" id="UOB20710.1"/>
    </source>
</evidence>
<dbReference type="Gene3D" id="1.10.460.10">
    <property type="entry name" value="Topoisomerase I, domain 2"/>
    <property type="match status" value="1"/>
</dbReference>
<reference evidence="11" key="2">
    <citation type="submission" date="2022-04" db="EMBL/GenBank/DDBJ databases">
        <title>Antimicrobial genetic elements in methicillin-resistant Macrococcus armenti.</title>
        <authorList>
            <person name="Keller J.E."/>
            <person name="Schwendener S."/>
            <person name="Pantucek R."/>
            <person name="Perreten V."/>
        </authorList>
    </citation>
    <scope>NUCLEOTIDE SEQUENCE</scope>
    <source>
        <strain evidence="11">CCM 2609</strain>
    </source>
</reference>
<evidence type="ECO:0000259" key="10">
    <source>
        <dbReference type="PROSITE" id="PS52039"/>
    </source>
</evidence>
<dbReference type="SUPFAM" id="SSF56712">
    <property type="entry name" value="Prokaryotic type I DNA topoisomerase"/>
    <property type="match status" value="1"/>
</dbReference>
<comment type="similarity">
    <text evidence="2 8">Belongs to the type IA topoisomerase family.</text>
</comment>
<evidence type="ECO:0000256" key="8">
    <source>
        <dbReference type="HAMAP-Rule" id="MF_00953"/>
    </source>
</evidence>
<dbReference type="PRINTS" id="PR00417">
    <property type="entry name" value="PRTPISMRASEI"/>
</dbReference>
<dbReference type="InterPro" id="IPR013824">
    <property type="entry name" value="Topo_IA_cen_sub1"/>
</dbReference>
<evidence type="ECO:0000259" key="9">
    <source>
        <dbReference type="PROSITE" id="PS50880"/>
    </source>
</evidence>
<dbReference type="InterPro" id="IPR003602">
    <property type="entry name" value="Topo_IA_DNA-bd_dom"/>
</dbReference>
<dbReference type="PANTHER" id="PTHR11390:SF21">
    <property type="entry name" value="DNA TOPOISOMERASE 3-ALPHA"/>
    <property type="match status" value="1"/>
</dbReference>
<evidence type="ECO:0000256" key="5">
    <source>
        <dbReference type="ARBA" id="ARBA00023029"/>
    </source>
</evidence>
<name>A0ABY3ZUZ3_9STAP</name>
<feature type="site" description="Interaction with DNA" evidence="8">
    <location>
        <position position="307"/>
    </location>
</feature>
<dbReference type="Gene3D" id="2.70.20.10">
    <property type="entry name" value="Topoisomerase I, domain 3"/>
    <property type="match status" value="1"/>
</dbReference>
<feature type="region of interest" description="Interaction with DNA" evidence="8">
    <location>
        <begin position="186"/>
        <end position="191"/>
    </location>
</feature>
<dbReference type="PROSITE" id="PS00396">
    <property type="entry name" value="TOPO_IA_1"/>
    <property type="match status" value="1"/>
</dbReference>
<feature type="site" description="Interaction with DNA" evidence="8">
    <location>
        <position position="175"/>
    </location>
</feature>
<dbReference type="InterPro" id="IPR034144">
    <property type="entry name" value="TOPRIM_TopoIII"/>
</dbReference>
<protein>
    <recommendedName>
        <fullName evidence="8">DNA topoisomerase 3</fullName>
        <ecNumber evidence="8">5.6.2.1</ecNumber>
    </recommendedName>
    <alternativeName>
        <fullName evidence="8">DNA topoisomerase III</fullName>
    </alternativeName>
</protein>
<dbReference type="PROSITE" id="PS52039">
    <property type="entry name" value="TOPO_IA_2"/>
    <property type="match status" value="1"/>
</dbReference>
<evidence type="ECO:0000256" key="6">
    <source>
        <dbReference type="ARBA" id="ARBA00023125"/>
    </source>
</evidence>
<keyword evidence="12" id="KW-1185">Reference proteome</keyword>
<comment type="catalytic activity">
    <reaction evidence="1 8">
        <text>ATP-independent breakage of single-stranded DNA, followed by passage and rejoining.</text>
        <dbReference type="EC" id="5.6.2.1"/>
    </reaction>
</comment>
<dbReference type="InterPro" id="IPR023406">
    <property type="entry name" value="Topo_IA_AS"/>
</dbReference>
<dbReference type="EMBL" id="CP094348">
    <property type="protein sequence ID" value="UOB20710.1"/>
    <property type="molecule type" value="Genomic_DNA"/>
</dbReference>
<dbReference type="InterPro" id="IPR023405">
    <property type="entry name" value="Topo_IA_core_domain"/>
</dbReference>
<keyword evidence="3 8" id="KW-0479">Metal-binding</keyword>
<comment type="function">
    <text evidence="8">Releases the supercoiling and torsional tension of DNA, which is introduced during the DNA replication and transcription, by transiently cleaving and rejoining one strand of the DNA duplex. Introduces a single-strand break via transesterification at a target site in duplex DNA. The scissile phosphodiester is attacked by the catalytic tyrosine of the enzyme, resulting in the formation of a DNA-(5'-phosphotyrosyl)-enzyme intermediate and the expulsion of a 3'-OH DNA strand. The free DNA strand then undergoes passage around the unbroken strand, thus removing DNA supercoils. Finally, in the religation step, the DNA 3'-OH attacks the covalent intermediate to expel the active-site tyrosine and restore the DNA phosphodiester backbone.</text>
</comment>
<dbReference type="Gene3D" id="3.40.50.140">
    <property type="match status" value="1"/>
</dbReference>
<evidence type="ECO:0000256" key="7">
    <source>
        <dbReference type="ARBA" id="ARBA00023235"/>
    </source>
</evidence>
<feature type="domain" description="Toprim" evidence="9">
    <location>
        <begin position="2"/>
        <end position="135"/>
    </location>
</feature>
<evidence type="ECO:0000256" key="3">
    <source>
        <dbReference type="ARBA" id="ARBA00022723"/>
    </source>
</evidence>
<dbReference type="SMART" id="SM00436">
    <property type="entry name" value="TOP1Bc"/>
    <property type="match status" value="1"/>
</dbReference>
<dbReference type="Pfam" id="PF01751">
    <property type="entry name" value="Toprim"/>
    <property type="match status" value="1"/>
</dbReference>
<feature type="binding site" evidence="8">
    <location>
        <position position="8"/>
    </location>
    <ligand>
        <name>Mg(2+)</name>
        <dbReference type="ChEBI" id="CHEBI:18420"/>
        <note>catalytic</note>
    </ligand>
</feature>
<dbReference type="InterPro" id="IPR003601">
    <property type="entry name" value="Topo_IA_2"/>
</dbReference>
<dbReference type="Pfam" id="PF01131">
    <property type="entry name" value="Topoisom_bac"/>
    <property type="match status" value="1"/>
</dbReference>
<feature type="active site" description="O-(5'-phospho-DNA)-tyrosine intermediate" evidence="8">
    <location>
        <position position="305"/>
    </location>
</feature>
<comment type="caution">
    <text evidence="8">Lacks conserved residue(s) required for the propagation of feature annotation.</text>
</comment>
<dbReference type="HAMAP" id="MF_00953">
    <property type="entry name" value="Topoisom_3_prok"/>
    <property type="match status" value="1"/>
</dbReference>
<reference evidence="11" key="1">
    <citation type="submission" date="2022-03" db="EMBL/GenBank/DDBJ databases">
        <authorList>
            <person name="Vrbovska V."/>
            <person name="Kovarovic V."/>
            <person name="Botka T."/>
            <person name="Pantucek R."/>
        </authorList>
    </citation>
    <scope>NUCLEOTIDE SEQUENCE</scope>
    <source>
        <strain evidence="11">CCM 2609</strain>
    </source>
</reference>
<keyword evidence="6 8" id="KW-0238">DNA-binding</keyword>
<evidence type="ECO:0000256" key="2">
    <source>
        <dbReference type="ARBA" id="ARBA00009446"/>
    </source>
</evidence>
<feature type="binding site" evidence="8">
    <location>
        <position position="104"/>
    </location>
    <ligand>
        <name>Mg(2+)</name>
        <dbReference type="ChEBI" id="CHEBI:18420"/>
        <note>catalytic</note>
    </ligand>
</feature>
<dbReference type="Gene3D" id="1.10.290.10">
    <property type="entry name" value="Topoisomerase I, domain 4"/>
    <property type="match status" value="1"/>
</dbReference>
<dbReference type="EC" id="5.6.2.1" evidence="8"/>
<dbReference type="SMART" id="SM00493">
    <property type="entry name" value="TOPRIM"/>
    <property type="match status" value="1"/>
</dbReference>
<dbReference type="InterPro" id="IPR013825">
    <property type="entry name" value="Topo_IA_cen_sub2"/>
</dbReference>
<dbReference type="InterPro" id="IPR013826">
    <property type="entry name" value="Topo_IA_cen_sub3"/>
</dbReference>
<dbReference type="NCBIfam" id="NF005829">
    <property type="entry name" value="PRK07726.1"/>
    <property type="match status" value="1"/>
</dbReference>
<dbReference type="CDD" id="cd00186">
    <property type="entry name" value="TOP1Ac"/>
    <property type="match status" value="1"/>
</dbReference>
<keyword evidence="7 8" id="KW-0413">Isomerase</keyword>
<dbReference type="InterPro" id="IPR005738">
    <property type="entry name" value="TopoIII"/>
</dbReference>
<dbReference type="InterPro" id="IPR006171">
    <property type="entry name" value="TOPRIM_dom"/>
</dbReference>
<dbReference type="SMART" id="SM00437">
    <property type="entry name" value="TOP1Ac"/>
    <property type="match status" value="1"/>
</dbReference>
<dbReference type="CDD" id="cd03362">
    <property type="entry name" value="TOPRIM_TopoIA_TopoIII"/>
    <property type="match status" value="1"/>
</dbReference>
<dbReference type="InterPro" id="IPR000380">
    <property type="entry name" value="Topo_IA"/>
</dbReference>
<dbReference type="Proteomes" id="UP000830343">
    <property type="component" value="Chromosome"/>
</dbReference>
<dbReference type="InterPro" id="IPR013497">
    <property type="entry name" value="Topo_IA_cen"/>
</dbReference>
<accession>A0ABY3ZUZ3</accession>
<dbReference type="PANTHER" id="PTHR11390">
    <property type="entry name" value="PROKARYOTIC DNA TOPOISOMERASE"/>
    <property type="match status" value="1"/>
</dbReference>
<feature type="site" description="Interaction with DNA" evidence="8">
    <location>
        <position position="167"/>
    </location>
</feature>
<evidence type="ECO:0000256" key="1">
    <source>
        <dbReference type="ARBA" id="ARBA00000213"/>
    </source>
</evidence>
<dbReference type="RefSeq" id="WP_243366006.1">
    <property type="nucleotide sequence ID" value="NZ_CP094348.1"/>
</dbReference>
<evidence type="ECO:0000256" key="4">
    <source>
        <dbReference type="ARBA" id="ARBA00022842"/>
    </source>
</evidence>
<feature type="domain" description="Topo IA-type catalytic" evidence="10">
    <location>
        <begin position="152"/>
        <end position="578"/>
    </location>
</feature>
<feature type="site" description="Interaction with DNA" evidence="8">
    <location>
        <position position="60"/>
    </location>
</feature>
<gene>
    <name evidence="8" type="primary">topB</name>
    <name evidence="11" type="ORF">MRZ06_01100</name>
</gene>
<organism evidence="11 12">
    <name type="scientific">Macrococcus armenti</name>
    <dbReference type="NCBI Taxonomy" id="2875764"/>
    <lineage>
        <taxon>Bacteria</taxon>
        <taxon>Bacillati</taxon>
        <taxon>Bacillota</taxon>
        <taxon>Bacilli</taxon>
        <taxon>Bacillales</taxon>
        <taxon>Staphylococcaceae</taxon>
        <taxon>Macrococcus</taxon>
    </lineage>
</organism>
<proteinExistence type="inferred from homology"/>
<keyword evidence="4 8" id="KW-0460">Magnesium</keyword>
<sequence length="708" mass="80276">MKSVVLAEKPSVARDIARVLKCNQKKNGYMESDKYIVTWALGHLVTNADPEQYDAKYKQWDLNMLPIIPERMKTVVIGKTRKQFNTVKAQIERQDVKEVIIATDAGREGELVARLIIEKCKGNKPLKRLWISSVTDKAILEGFKHLKPADVYNGLYEAAMARSEADWIVGINATRALTTKYDAQLSTGRVQTPTLQMVKIRQDAVQKFQPKTFYGIELISGSDKFKWQTTGQVFDEHKVDTLLQQLKGKEAVVQNVVSKEKKRYAGKLYDLTSLQQDAYKRFNYSAKETLNAMQSLYETHKYVTYPRTDSNYLTTDMASSLKERVASLGATPYKAHVVQLLKTDIKGGSHIINNAKVSDHHAIVPTEVRANLDALGAREKNVYLLIAERYLSNLMEPNTYKEETIIVQVGKESFTFKTETTVNAGFKALYEADTKTKHTTYQKGDVISPVNLKKTTGETQPPAYLNEGTLLKAMENPASIFNIDKESSSTLKSTGGIGTVATRADIIEKLYNLNAIENNNGNIKVTNKGRQLLELAPERLKSPELTADWEHKLTRIERNAYSKKQFMREMIIFTKEIIEEIKSSDEKFKHDNLTSTECPTCGKFMLEKKTRNGKMLVCQDPTCGTKKNVQRKTNARCPECKKKLTLHGKGPKAMYSCVCGFRETQEQMDKRFKSKKTGKVSKKEINKYMKKEEPINNPFADAFKNLNL</sequence>
<keyword evidence="5 8" id="KW-0799">Topoisomerase</keyword>
<comment type="cofactor">
    <cofactor evidence="8">
        <name>Mg(2+)</name>
        <dbReference type="ChEBI" id="CHEBI:18420"/>
    </cofactor>
</comment>